<evidence type="ECO:0000256" key="5">
    <source>
        <dbReference type="ARBA" id="ARBA00023295"/>
    </source>
</evidence>
<keyword evidence="4 10" id="KW-0119">Carbohydrate metabolism</keyword>
<evidence type="ECO:0000256" key="4">
    <source>
        <dbReference type="ARBA" id="ARBA00023277"/>
    </source>
</evidence>
<protein>
    <recommendedName>
        <fullName evidence="10">Xylan alpha-1,2-glucuronidase</fullName>
        <ecNumber evidence="10">3.2.1.131</ecNumber>
    </recommendedName>
</protein>
<feature type="region of interest" description="Disordered" evidence="11">
    <location>
        <begin position="723"/>
        <end position="748"/>
    </location>
</feature>
<accession>A0AAP2CDI7</accession>
<feature type="active site" description="Proton donor" evidence="9">
    <location>
        <position position="339"/>
    </location>
</feature>
<comment type="caution">
    <text evidence="15">The sequence shown here is derived from an EMBL/GenBank/DDBJ whole genome shotgun (WGS) entry which is preliminary data.</text>
</comment>
<feature type="active site" description="Proton acceptor" evidence="9">
    <location>
        <position position="441"/>
    </location>
</feature>
<dbReference type="Gene3D" id="3.20.20.80">
    <property type="entry name" value="Glycosidases"/>
    <property type="match status" value="1"/>
</dbReference>
<evidence type="ECO:0000259" key="13">
    <source>
        <dbReference type="Pfam" id="PF07477"/>
    </source>
</evidence>
<dbReference type="InterPro" id="IPR037054">
    <property type="entry name" value="A-glucoronidase_C_sf"/>
</dbReference>
<dbReference type="InterPro" id="IPR017853">
    <property type="entry name" value="GH"/>
</dbReference>
<dbReference type="PIRSF" id="PIRSF029900">
    <property type="entry name" value="Alpha-glucuronds"/>
    <property type="match status" value="1"/>
</dbReference>
<feature type="domain" description="Glycosyl hydrolase family 67 C-terminal" evidence="13">
    <location>
        <begin position="503"/>
        <end position="726"/>
    </location>
</feature>
<evidence type="ECO:0000256" key="1">
    <source>
        <dbReference type="ARBA" id="ARBA00008833"/>
    </source>
</evidence>
<dbReference type="RefSeq" id="WP_213173880.1">
    <property type="nucleotide sequence ID" value="NZ_JAGQFT020000012.1"/>
</dbReference>
<keyword evidence="3 8" id="KW-0378">Hydrolase</keyword>
<dbReference type="InterPro" id="IPR011100">
    <property type="entry name" value="Glyco_hydro_67_cat"/>
</dbReference>
<evidence type="ECO:0000256" key="3">
    <source>
        <dbReference type="ARBA" id="ARBA00022801"/>
    </source>
</evidence>
<dbReference type="PANTHER" id="PTHR39207">
    <property type="entry name" value="ALPHA-GLUCURONIDASE A"/>
    <property type="match status" value="1"/>
</dbReference>
<comment type="similarity">
    <text evidence="1 8 10">Belongs to the glycosyl hydrolase 67 family.</text>
</comment>
<evidence type="ECO:0000256" key="9">
    <source>
        <dbReference type="PIRSR" id="PIRSR029900-1"/>
    </source>
</evidence>
<feature type="domain" description="Alpha glucuronidase N-terminal" evidence="12">
    <location>
        <begin position="60"/>
        <end position="178"/>
    </location>
</feature>
<evidence type="ECO:0000256" key="11">
    <source>
        <dbReference type="SAM" id="MobiDB-lite"/>
    </source>
</evidence>
<dbReference type="AlphaFoldDB" id="A0AAP2CDI7"/>
<dbReference type="EC" id="3.2.1.131" evidence="10"/>
<name>A0AAP2CDI7_9GAMM</name>
<dbReference type="GO" id="GO:0046559">
    <property type="term" value="F:alpha-glucuronidase activity"/>
    <property type="evidence" value="ECO:0007669"/>
    <property type="project" value="InterPro"/>
</dbReference>
<dbReference type="Pfam" id="PF07477">
    <property type="entry name" value="Glyco_hydro_67C"/>
    <property type="match status" value="1"/>
</dbReference>
<evidence type="ECO:0000259" key="14">
    <source>
        <dbReference type="Pfam" id="PF07488"/>
    </source>
</evidence>
<dbReference type="SUPFAM" id="SSF51445">
    <property type="entry name" value="(Trans)glycosidases"/>
    <property type="match status" value="1"/>
</dbReference>
<dbReference type="InterPro" id="IPR005154">
    <property type="entry name" value="Glyco_hydro_67_aGlcAse_N"/>
</dbReference>
<comment type="catalytic activity">
    <reaction evidence="7 10">
        <text>Hydrolysis of (1-&gt;2)-alpha-D-(4-O-methyl)glucuronosyl links in the main chain of hardwood xylans.</text>
        <dbReference type="EC" id="3.2.1.131"/>
    </reaction>
</comment>
<evidence type="ECO:0000313" key="16">
    <source>
        <dbReference type="Proteomes" id="UP000675747"/>
    </source>
</evidence>
<evidence type="ECO:0000259" key="12">
    <source>
        <dbReference type="Pfam" id="PF03648"/>
    </source>
</evidence>
<dbReference type="Gene3D" id="3.90.1330.10">
    <property type="entry name" value="Alpha-glucuronidase, C-terminal domain"/>
    <property type="match status" value="1"/>
</dbReference>
<keyword evidence="6 10" id="KW-0624">Polysaccharide degradation</keyword>
<evidence type="ECO:0000256" key="6">
    <source>
        <dbReference type="ARBA" id="ARBA00023326"/>
    </source>
</evidence>
<feature type="active site" description="Proton acceptor" evidence="9">
    <location>
        <position position="413"/>
    </location>
</feature>
<dbReference type="Pfam" id="PF07488">
    <property type="entry name" value="Glyco_hydro_67M"/>
    <property type="match status" value="1"/>
</dbReference>
<dbReference type="GO" id="GO:2000886">
    <property type="term" value="P:glucuronoxylan catabolic process"/>
    <property type="evidence" value="ECO:0007669"/>
    <property type="project" value="UniProtKB-ARBA"/>
</dbReference>
<dbReference type="SUPFAM" id="SSF55545">
    <property type="entry name" value="beta-N-acetylhexosaminidase-like domain"/>
    <property type="match status" value="1"/>
</dbReference>
<feature type="domain" description="Glycosyl hydrolase family 67 catalytic" evidence="14">
    <location>
        <begin position="182"/>
        <end position="501"/>
    </location>
</feature>
<evidence type="ECO:0000256" key="7">
    <source>
        <dbReference type="ARBA" id="ARBA00052795"/>
    </source>
</evidence>
<dbReference type="GO" id="GO:0005576">
    <property type="term" value="C:extracellular region"/>
    <property type="evidence" value="ECO:0007669"/>
    <property type="project" value="InterPro"/>
</dbReference>
<dbReference type="InterPro" id="IPR029018">
    <property type="entry name" value="Hex-like_dom2"/>
</dbReference>
<dbReference type="Proteomes" id="UP000675747">
    <property type="component" value="Unassembled WGS sequence"/>
</dbReference>
<dbReference type="Gene3D" id="3.30.379.10">
    <property type="entry name" value="Chitobiase/beta-hexosaminidase domain 2-like"/>
    <property type="match status" value="1"/>
</dbReference>
<gene>
    <name evidence="15" type="ORF">KB893_015590</name>
</gene>
<dbReference type="GO" id="GO:0033939">
    <property type="term" value="F:xylan alpha-1,2-glucuronosidase activity"/>
    <property type="evidence" value="ECO:0007669"/>
    <property type="project" value="UniProtKB-EC"/>
</dbReference>
<dbReference type="EMBL" id="JAGQFT020000012">
    <property type="protein sequence ID" value="MBS7458562.1"/>
    <property type="molecule type" value="Genomic_DNA"/>
</dbReference>
<evidence type="ECO:0000313" key="15">
    <source>
        <dbReference type="EMBL" id="MBS7458562.1"/>
    </source>
</evidence>
<proteinExistence type="inferred from homology"/>
<dbReference type="Pfam" id="PF03648">
    <property type="entry name" value="Glyco_hydro_67N"/>
    <property type="match status" value="1"/>
</dbReference>
<reference evidence="15 16" key="1">
    <citation type="journal article" date="2021" name="Microbiol. Resour. Announc.">
        <title>Draft Genome Sequence of Coralloluteibacterium stylophorae LMG 29479T.</title>
        <authorList>
            <person name="Karlyshev A.V."/>
            <person name="Kudryashova E.B."/>
            <person name="Ariskina E.V."/>
            <person name="Conroy A.P."/>
            <person name="Abidueva E.Y."/>
        </authorList>
    </citation>
    <scope>NUCLEOTIDE SEQUENCE [LARGE SCALE GENOMIC DNA]</scope>
    <source>
        <strain evidence="15 16">LMG 29479</strain>
    </source>
</reference>
<evidence type="ECO:0000256" key="2">
    <source>
        <dbReference type="ARBA" id="ARBA00022651"/>
    </source>
</evidence>
<dbReference type="FunFam" id="3.20.20.80:FF:000096">
    <property type="entry name" value="Xylan alpha-1,2-glucuronidase"/>
    <property type="match status" value="1"/>
</dbReference>
<dbReference type="PANTHER" id="PTHR39207:SF1">
    <property type="entry name" value="ALPHA-GLUCURONIDASE A"/>
    <property type="match status" value="1"/>
</dbReference>
<evidence type="ECO:0000256" key="8">
    <source>
        <dbReference type="PIRNR" id="PIRNR029900"/>
    </source>
</evidence>
<dbReference type="InterPro" id="IPR011395">
    <property type="entry name" value="Glyco_hydro_67_aGlcAse"/>
</dbReference>
<evidence type="ECO:0000256" key="10">
    <source>
        <dbReference type="RuleBase" id="RU361198"/>
    </source>
</evidence>
<keyword evidence="5 8" id="KW-0326">Glycosidase</keyword>
<organism evidence="15 16">
    <name type="scientific">Coralloluteibacterium stylophorae</name>
    <dbReference type="NCBI Taxonomy" id="1776034"/>
    <lineage>
        <taxon>Bacteria</taxon>
        <taxon>Pseudomonadati</taxon>
        <taxon>Pseudomonadota</taxon>
        <taxon>Gammaproteobacteria</taxon>
        <taxon>Lysobacterales</taxon>
        <taxon>Lysobacteraceae</taxon>
        <taxon>Coralloluteibacterium</taxon>
    </lineage>
</organism>
<dbReference type="InterPro" id="IPR011099">
    <property type="entry name" value="Glyco_hydro_67_C"/>
</dbReference>
<keyword evidence="2 8" id="KW-0858">Xylan degradation</keyword>
<sequence length="748" mass="82916">MLPLTRGSDEHVIRRPVHHRRGALRPALAARVQRAVLGIACWLLLAAVVPRAQAEDGYDLWLRYRPLDAAQAQTGRSHVAQLVAPAATPTQRAARDELRRGLRGLLGADPGTADAVDRAGALVVGTPASSAAIARLGLDLDGLGDEGFVIRSVEVDGRAATVIAANSDIGTLYGAFRFLRMLQTRQPLAALDLRDAPALDLRLLDHWDNLDRHVERGYAGQSIWDWHKLPDWRDPRYTDYARANASLGINGTVLNNVNASAQSLTPMYLEKAAALAGVFRPYGIRVYLSARFSAPREIGGLDTADPLDPRVRRWWRDKADEIYRLIPDFGGFLVKANSEGQPGPQDYGRTHADGANMLADAVAPHGGVVMWRAFVYSHEEPEDRAKQAYSEFVPLDGQFRENVMVQVKNGAIDFQPREPFHPLFGAMPDTPLMMEFQITKEYLGFATHLVYLGTLFEEVLEADTYQQGKGSTVAKVIDGSLHGHGLTGMAGVANIGSDRNWSGSIFDQANWYAFGRLAWDPHASARAIAGDWARMTFSNDDGFVGPVVDMMMGSRQAAVDYMTPLGLHHLMGEGHHYGPAPWVEGGPRADWTSVYYHRATPEGIGFDRSSGGSDAVAQYADPVARVFDDPKQVPEDLLLWFHHVPWDWRMRSGRTLWDELVHRYSRGVAYVRGMRETWSGLAPYVDAERHAEVAAFLAIQEQEAQWWRDASIAYFRTFSQRPLPEGEAPPPESLEHYRSLSFPFAPGN</sequence>
<keyword evidence="16" id="KW-1185">Reference proteome</keyword>
<comment type="subunit">
    <text evidence="10">Homodimer.</text>
</comment>